<dbReference type="Pfam" id="PF26130">
    <property type="entry name" value="PB1-like"/>
    <property type="match status" value="1"/>
</dbReference>
<dbReference type="InterPro" id="IPR058594">
    <property type="entry name" value="PB1-like_dom_pln"/>
</dbReference>
<gene>
    <name evidence="2" type="ORF">L3X38_022309</name>
</gene>
<evidence type="ECO:0000259" key="1">
    <source>
        <dbReference type="Pfam" id="PF26130"/>
    </source>
</evidence>
<dbReference type="Proteomes" id="UP001054821">
    <property type="component" value="Chromosome 4"/>
</dbReference>
<dbReference type="EMBL" id="JAJFAZ020000004">
    <property type="protein sequence ID" value="KAI5332180.1"/>
    <property type="molecule type" value="Genomic_DNA"/>
</dbReference>
<feature type="domain" description="PB1-like" evidence="1">
    <location>
        <begin position="20"/>
        <end position="120"/>
    </location>
</feature>
<name>A0AAD4VVR5_PRUDU</name>
<accession>A0AAD4VVR5</accession>
<protein>
    <recommendedName>
        <fullName evidence="1">PB1-like domain-containing protein</fullName>
    </recommendedName>
</protein>
<sequence>MEEFDFCWGGVPPKYNNHENCSLELHHVVVLESGEYKNEKVCYLDNVVEDFLSLVDLRKVGKGLGYNVDISNPKPNLEIWYRKGGTHGVGGLELISSDAKLVDVLGQMPCNRIVVLYYTEVGNSNIGWSQSSFGCQGLDGADNYAEVQHNV</sequence>
<proteinExistence type="predicted"/>
<dbReference type="AlphaFoldDB" id="A0AAD4VVR5"/>
<comment type="caution">
    <text evidence="2">The sequence shown here is derived from an EMBL/GenBank/DDBJ whole genome shotgun (WGS) entry which is preliminary data.</text>
</comment>
<keyword evidence="3" id="KW-1185">Reference proteome</keyword>
<evidence type="ECO:0000313" key="2">
    <source>
        <dbReference type="EMBL" id="KAI5332180.1"/>
    </source>
</evidence>
<reference evidence="2 3" key="1">
    <citation type="journal article" date="2022" name="G3 (Bethesda)">
        <title>Whole-genome sequence and methylome profiling of the almond [Prunus dulcis (Mill.) D.A. Webb] cultivar 'Nonpareil'.</title>
        <authorList>
            <person name="D'Amico-Willman K.M."/>
            <person name="Ouma W.Z."/>
            <person name="Meulia T."/>
            <person name="Sideli G.M."/>
            <person name="Gradziel T.M."/>
            <person name="Fresnedo-Ramirez J."/>
        </authorList>
    </citation>
    <scope>NUCLEOTIDE SEQUENCE [LARGE SCALE GENOMIC DNA]</scope>
    <source>
        <strain evidence="2">Clone GOH B32 T37-40</strain>
    </source>
</reference>
<evidence type="ECO:0000313" key="3">
    <source>
        <dbReference type="Proteomes" id="UP001054821"/>
    </source>
</evidence>
<organism evidence="2 3">
    <name type="scientific">Prunus dulcis</name>
    <name type="common">Almond</name>
    <name type="synonym">Amygdalus dulcis</name>
    <dbReference type="NCBI Taxonomy" id="3755"/>
    <lineage>
        <taxon>Eukaryota</taxon>
        <taxon>Viridiplantae</taxon>
        <taxon>Streptophyta</taxon>
        <taxon>Embryophyta</taxon>
        <taxon>Tracheophyta</taxon>
        <taxon>Spermatophyta</taxon>
        <taxon>Magnoliopsida</taxon>
        <taxon>eudicotyledons</taxon>
        <taxon>Gunneridae</taxon>
        <taxon>Pentapetalae</taxon>
        <taxon>rosids</taxon>
        <taxon>fabids</taxon>
        <taxon>Rosales</taxon>
        <taxon>Rosaceae</taxon>
        <taxon>Amygdaloideae</taxon>
        <taxon>Amygdaleae</taxon>
        <taxon>Prunus</taxon>
    </lineage>
</organism>